<accession>A0ABQ1S007</accession>
<keyword evidence="3" id="KW-1185">Reference proteome</keyword>
<organism evidence="2 3">
    <name type="scientific">Tsuneonella deserti</name>
    <dbReference type="NCBI Taxonomy" id="2035528"/>
    <lineage>
        <taxon>Bacteria</taxon>
        <taxon>Pseudomonadati</taxon>
        <taxon>Pseudomonadota</taxon>
        <taxon>Alphaproteobacteria</taxon>
        <taxon>Sphingomonadales</taxon>
        <taxon>Erythrobacteraceae</taxon>
        <taxon>Tsuneonella</taxon>
    </lineage>
</organism>
<proteinExistence type="predicted"/>
<feature type="region of interest" description="Disordered" evidence="1">
    <location>
        <begin position="33"/>
        <end position="61"/>
    </location>
</feature>
<evidence type="ECO:0008006" key="4">
    <source>
        <dbReference type="Google" id="ProtNLM"/>
    </source>
</evidence>
<name>A0ABQ1S007_9SPHN</name>
<evidence type="ECO:0000313" key="2">
    <source>
        <dbReference type="EMBL" id="GGD85692.1"/>
    </source>
</evidence>
<evidence type="ECO:0000256" key="1">
    <source>
        <dbReference type="SAM" id="MobiDB-lite"/>
    </source>
</evidence>
<dbReference type="EMBL" id="BMKL01000001">
    <property type="protein sequence ID" value="GGD85692.1"/>
    <property type="molecule type" value="Genomic_DNA"/>
</dbReference>
<reference evidence="3" key="1">
    <citation type="journal article" date="2019" name="Int. J. Syst. Evol. Microbiol.">
        <title>The Global Catalogue of Microorganisms (GCM) 10K type strain sequencing project: providing services to taxonomists for standard genome sequencing and annotation.</title>
        <authorList>
            <consortium name="The Broad Institute Genomics Platform"/>
            <consortium name="The Broad Institute Genome Sequencing Center for Infectious Disease"/>
            <person name="Wu L."/>
            <person name="Ma J."/>
        </authorList>
    </citation>
    <scope>NUCLEOTIDE SEQUENCE [LARGE SCALE GENOMIC DNA]</scope>
    <source>
        <strain evidence="3">CGMCC 1.15959</strain>
    </source>
</reference>
<protein>
    <recommendedName>
        <fullName evidence="4">META domain-containing protein</fullName>
    </recommendedName>
</protein>
<comment type="caution">
    <text evidence="2">The sequence shown here is derived from an EMBL/GenBank/DDBJ whole genome shotgun (WGS) entry which is preliminary data.</text>
</comment>
<sequence>MGPEWHDTGMHPRFPLAVAPLLVLVACKVQPDPPAARPGATDIAQPSSTGTAAKSDPAQIPAPGAVETLAGEWRVAGIDGAPLDEAYGIALSANESEMWWEPRCAQRTRRYNIEGKSISFRPIPGAQGETPPCLPGLPARLSDVERALDTATEIGRTPSNGVLISGAGHSVLLFSQ</sequence>
<dbReference type="Proteomes" id="UP000619041">
    <property type="component" value="Unassembled WGS sequence"/>
</dbReference>
<gene>
    <name evidence="2" type="ORF">GCM10011515_01670</name>
</gene>
<evidence type="ECO:0000313" key="3">
    <source>
        <dbReference type="Proteomes" id="UP000619041"/>
    </source>
</evidence>